<protein>
    <submittedName>
        <fullName evidence="3">Uncharacterized protein</fullName>
    </submittedName>
</protein>
<reference evidence="3 4" key="1">
    <citation type="submission" date="2014-04" db="EMBL/GenBank/DDBJ databases">
        <authorList>
            <consortium name="International Citrus Genome Consortium"/>
            <person name="Gmitter F."/>
            <person name="Chen C."/>
            <person name="Farmerie W."/>
            <person name="Harkins T."/>
            <person name="Desany B."/>
            <person name="Mohiuddin M."/>
            <person name="Kodira C."/>
            <person name="Borodovsky M."/>
            <person name="Lomsadze A."/>
            <person name="Burns P."/>
            <person name="Jenkins J."/>
            <person name="Prochnik S."/>
            <person name="Shu S."/>
            <person name="Chapman J."/>
            <person name="Pitluck S."/>
            <person name="Schmutz J."/>
            <person name="Rokhsar D."/>
        </authorList>
    </citation>
    <scope>NUCLEOTIDE SEQUENCE</scope>
</reference>
<keyword evidence="1" id="KW-0175">Coiled coil</keyword>
<evidence type="ECO:0000256" key="1">
    <source>
        <dbReference type="SAM" id="Coils"/>
    </source>
</evidence>
<evidence type="ECO:0000313" key="3">
    <source>
        <dbReference type="EMBL" id="KDO55753.1"/>
    </source>
</evidence>
<dbReference type="EMBL" id="KK784981">
    <property type="protein sequence ID" value="KDO55752.1"/>
    <property type="molecule type" value="Genomic_DNA"/>
</dbReference>
<dbReference type="AlphaFoldDB" id="A0A067EL23"/>
<feature type="coiled-coil region" evidence="1">
    <location>
        <begin position="51"/>
        <end position="78"/>
    </location>
</feature>
<feature type="region of interest" description="Disordered" evidence="2">
    <location>
        <begin position="144"/>
        <end position="189"/>
    </location>
</feature>
<keyword evidence="4" id="KW-1185">Reference proteome</keyword>
<dbReference type="EMBL" id="KK784981">
    <property type="protein sequence ID" value="KDO55753.1"/>
    <property type="molecule type" value="Genomic_DNA"/>
</dbReference>
<feature type="compositionally biased region" description="Basic and acidic residues" evidence="2">
    <location>
        <begin position="144"/>
        <end position="163"/>
    </location>
</feature>
<name>A0A067EL23_CITSI</name>
<dbReference type="Proteomes" id="UP000027120">
    <property type="component" value="Unassembled WGS sequence"/>
</dbReference>
<organism evidence="3 4">
    <name type="scientific">Citrus sinensis</name>
    <name type="common">Sweet orange</name>
    <name type="synonym">Citrus aurantium var. sinensis</name>
    <dbReference type="NCBI Taxonomy" id="2711"/>
    <lineage>
        <taxon>Eukaryota</taxon>
        <taxon>Viridiplantae</taxon>
        <taxon>Streptophyta</taxon>
        <taxon>Embryophyta</taxon>
        <taxon>Tracheophyta</taxon>
        <taxon>Spermatophyta</taxon>
        <taxon>Magnoliopsida</taxon>
        <taxon>eudicotyledons</taxon>
        <taxon>Gunneridae</taxon>
        <taxon>Pentapetalae</taxon>
        <taxon>rosids</taxon>
        <taxon>malvids</taxon>
        <taxon>Sapindales</taxon>
        <taxon>Rutaceae</taxon>
        <taxon>Aurantioideae</taxon>
        <taxon>Citrus</taxon>
    </lineage>
</organism>
<gene>
    <name evidence="3" type="ORF">CISIN_1g029719mg</name>
</gene>
<feature type="compositionally biased region" description="Basic residues" evidence="2">
    <location>
        <begin position="180"/>
        <end position="189"/>
    </location>
</feature>
<evidence type="ECO:0000313" key="4">
    <source>
        <dbReference type="Proteomes" id="UP000027120"/>
    </source>
</evidence>
<evidence type="ECO:0000256" key="2">
    <source>
        <dbReference type="SAM" id="MobiDB-lite"/>
    </source>
</evidence>
<proteinExistence type="predicted"/>
<accession>A0A067EL23</accession>
<dbReference type="STRING" id="2711.A0A067EL23"/>
<sequence length="189" mass="22236">MPEVMKRMSLARQIDKIMRKDSQEKAKKTWFERNAEAVELVVDNYDSEEEVVKNRKQKKATSMQLKKLQQELNAMLSRPLQPKTFSRHYLAGAGVSPLLQRQLEEIAKEKLPDSKSAIENKRRKLVVIGQDCVEPLQALRNAGHEVHMDGKEMAEKRRNLDSLRRKRKEEKKRLRDQCRKQRKKMKGTE</sequence>